<dbReference type="STRING" id="1051891.A0A0C3LBJ6"/>
<dbReference type="EMBL" id="KN823255">
    <property type="protein sequence ID" value="KIO18857.1"/>
    <property type="molecule type" value="Genomic_DNA"/>
</dbReference>
<feature type="domain" description="PARP catalytic" evidence="1">
    <location>
        <begin position="86"/>
        <end position="170"/>
    </location>
</feature>
<dbReference type="HOGENOM" id="CLU_039434_1_1_1"/>
<feature type="non-terminal residue" evidence="2">
    <location>
        <position position="1"/>
    </location>
</feature>
<accession>A0A0C3LBJ6</accession>
<dbReference type="Gene3D" id="3.90.228.10">
    <property type="match status" value="1"/>
</dbReference>
<dbReference type="PANTHER" id="PTHR31681:SF3">
    <property type="entry name" value="OS04G0690100 PROTEIN"/>
    <property type="match status" value="1"/>
</dbReference>
<sequence length="195" mass="21664">FDVSWRHPNKTKPTVVFLYKIVQSKQLMDSYLAYQNKVESEGKFKAQGKNAGNECRRWHGTKRVCNIGDDPANPTLCTQAGCRLCSILRTSFQVFDPNAGGRTFNRYGRGIYTHPTSSRASDYASSVGPASIYSVIMLTNIIVGQAHKLTQDNPALTGPPAGYHSVFGESGNAFNYEELVVYNDDAIRPSWLVVY</sequence>
<dbReference type="InterPro" id="IPR012317">
    <property type="entry name" value="Poly(ADP-ribose)pol_cat_dom"/>
</dbReference>
<dbReference type="PANTHER" id="PTHR31681">
    <property type="entry name" value="C2H2-LIKE ZINC FINGER PROTEIN"/>
    <property type="match status" value="1"/>
</dbReference>
<keyword evidence="3" id="KW-1185">Reference proteome</keyword>
<dbReference type="SUPFAM" id="SSF56399">
    <property type="entry name" value="ADP-ribosylation"/>
    <property type="match status" value="1"/>
</dbReference>
<name>A0A0C3LBJ6_9AGAM</name>
<evidence type="ECO:0000259" key="1">
    <source>
        <dbReference type="Pfam" id="PF00644"/>
    </source>
</evidence>
<reference evidence="2 3" key="1">
    <citation type="submission" date="2014-04" db="EMBL/GenBank/DDBJ databases">
        <authorList>
            <consortium name="DOE Joint Genome Institute"/>
            <person name="Kuo A."/>
            <person name="Girlanda M."/>
            <person name="Perotto S."/>
            <person name="Kohler A."/>
            <person name="Nagy L.G."/>
            <person name="Floudas D."/>
            <person name="Copeland A."/>
            <person name="Barry K.W."/>
            <person name="Cichocki N."/>
            <person name="Veneault-Fourrey C."/>
            <person name="LaButti K."/>
            <person name="Lindquist E.A."/>
            <person name="Lipzen A."/>
            <person name="Lundell T."/>
            <person name="Morin E."/>
            <person name="Murat C."/>
            <person name="Sun H."/>
            <person name="Tunlid A."/>
            <person name="Henrissat B."/>
            <person name="Grigoriev I.V."/>
            <person name="Hibbett D.S."/>
            <person name="Martin F."/>
            <person name="Nordberg H.P."/>
            <person name="Cantor M.N."/>
            <person name="Hua S.X."/>
        </authorList>
    </citation>
    <scope>NUCLEOTIDE SEQUENCE [LARGE SCALE GENOMIC DNA]</scope>
    <source>
        <strain evidence="2 3">MUT 4182</strain>
    </source>
</reference>
<evidence type="ECO:0000313" key="2">
    <source>
        <dbReference type="EMBL" id="KIO18857.1"/>
    </source>
</evidence>
<dbReference type="Pfam" id="PF00644">
    <property type="entry name" value="PARP"/>
    <property type="match status" value="1"/>
</dbReference>
<gene>
    <name evidence="2" type="ORF">M407DRAFT_61026</name>
</gene>
<reference evidence="3" key="2">
    <citation type="submission" date="2015-01" db="EMBL/GenBank/DDBJ databases">
        <title>Evolutionary Origins and Diversification of the Mycorrhizal Mutualists.</title>
        <authorList>
            <consortium name="DOE Joint Genome Institute"/>
            <consortium name="Mycorrhizal Genomics Consortium"/>
            <person name="Kohler A."/>
            <person name="Kuo A."/>
            <person name="Nagy L.G."/>
            <person name="Floudas D."/>
            <person name="Copeland A."/>
            <person name="Barry K.W."/>
            <person name="Cichocki N."/>
            <person name="Veneault-Fourrey C."/>
            <person name="LaButti K."/>
            <person name="Lindquist E.A."/>
            <person name="Lipzen A."/>
            <person name="Lundell T."/>
            <person name="Morin E."/>
            <person name="Murat C."/>
            <person name="Riley R."/>
            <person name="Ohm R."/>
            <person name="Sun H."/>
            <person name="Tunlid A."/>
            <person name="Henrissat B."/>
            <person name="Grigoriev I.V."/>
            <person name="Hibbett D.S."/>
            <person name="Martin F."/>
        </authorList>
    </citation>
    <scope>NUCLEOTIDE SEQUENCE [LARGE SCALE GENOMIC DNA]</scope>
    <source>
        <strain evidence="3">MUT 4182</strain>
    </source>
</reference>
<proteinExistence type="predicted"/>
<dbReference type="AlphaFoldDB" id="A0A0C3LBJ6"/>
<feature type="non-terminal residue" evidence="2">
    <location>
        <position position="195"/>
    </location>
</feature>
<protein>
    <recommendedName>
        <fullName evidence="1">PARP catalytic domain-containing protein</fullName>
    </recommendedName>
</protein>
<dbReference type="GO" id="GO:0003950">
    <property type="term" value="F:NAD+ poly-ADP-ribosyltransferase activity"/>
    <property type="evidence" value="ECO:0007669"/>
    <property type="project" value="InterPro"/>
</dbReference>
<organism evidence="2 3">
    <name type="scientific">Tulasnella calospora MUT 4182</name>
    <dbReference type="NCBI Taxonomy" id="1051891"/>
    <lineage>
        <taxon>Eukaryota</taxon>
        <taxon>Fungi</taxon>
        <taxon>Dikarya</taxon>
        <taxon>Basidiomycota</taxon>
        <taxon>Agaricomycotina</taxon>
        <taxon>Agaricomycetes</taxon>
        <taxon>Cantharellales</taxon>
        <taxon>Tulasnellaceae</taxon>
        <taxon>Tulasnella</taxon>
    </lineage>
</organism>
<dbReference type="OrthoDB" id="9514740at2759"/>
<evidence type="ECO:0000313" key="3">
    <source>
        <dbReference type="Proteomes" id="UP000054248"/>
    </source>
</evidence>
<dbReference type="Proteomes" id="UP000054248">
    <property type="component" value="Unassembled WGS sequence"/>
</dbReference>